<reference evidence="2" key="2">
    <citation type="submission" date="2020-08" db="EMBL/GenBank/DDBJ databases">
        <title>Plant Genome Project.</title>
        <authorList>
            <person name="Zhang R.-G."/>
        </authorList>
    </citation>
    <scope>NUCLEOTIDE SEQUENCE</scope>
    <source>
        <strain evidence="2">Huo1</strain>
        <tissue evidence="2">Leaf</tissue>
    </source>
</reference>
<evidence type="ECO:0000313" key="2">
    <source>
        <dbReference type="EMBL" id="KAG6429750.1"/>
    </source>
</evidence>
<feature type="transmembrane region" description="Helical" evidence="1">
    <location>
        <begin position="245"/>
        <end position="270"/>
    </location>
</feature>
<evidence type="ECO:0000256" key="1">
    <source>
        <dbReference type="SAM" id="Phobius"/>
    </source>
</evidence>
<feature type="transmembrane region" description="Helical" evidence="1">
    <location>
        <begin position="447"/>
        <end position="470"/>
    </location>
</feature>
<feature type="transmembrane region" description="Helical" evidence="1">
    <location>
        <begin position="27"/>
        <end position="48"/>
    </location>
</feature>
<organism evidence="2">
    <name type="scientific">Salvia splendens</name>
    <name type="common">Scarlet sage</name>
    <dbReference type="NCBI Taxonomy" id="180675"/>
    <lineage>
        <taxon>Eukaryota</taxon>
        <taxon>Viridiplantae</taxon>
        <taxon>Streptophyta</taxon>
        <taxon>Embryophyta</taxon>
        <taxon>Tracheophyta</taxon>
        <taxon>Spermatophyta</taxon>
        <taxon>Magnoliopsida</taxon>
        <taxon>eudicotyledons</taxon>
        <taxon>Gunneridae</taxon>
        <taxon>Pentapetalae</taxon>
        <taxon>asterids</taxon>
        <taxon>lamiids</taxon>
        <taxon>Lamiales</taxon>
        <taxon>Lamiaceae</taxon>
        <taxon>Nepetoideae</taxon>
        <taxon>Mentheae</taxon>
        <taxon>Salviinae</taxon>
        <taxon>Salvia</taxon>
        <taxon>Salvia subgen. Calosphace</taxon>
        <taxon>core Calosphace</taxon>
    </lineage>
</organism>
<dbReference type="PANTHER" id="PTHR33133">
    <property type="entry name" value="OS08G0107100 PROTEIN-RELATED"/>
    <property type="match status" value="1"/>
</dbReference>
<reference evidence="2" key="1">
    <citation type="submission" date="2018-01" db="EMBL/GenBank/DDBJ databases">
        <authorList>
            <person name="Mao J.F."/>
        </authorList>
    </citation>
    <scope>NUCLEOTIDE SEQUENCE</scope>
    <source>
        <strain evidence="2">Huo1</strain>
        <tissue evidence="2">Leaf</tissue>
    </source>
</reference>
<feature type="transmembrane region" description="Helical" evidence="1">
    <location>
        <begin position="414"/>
        <end position="441"/>
    </location>
</feature>
<name>A0A8X8YB27_SALSN</name>
<feature type="transmembrane region" description="Helical" evidence="1">
    <location>
        <begin position="205"/>
        <end position="225"/>
    </location>
</feature>
<accession>A0A8X8YB27</accession>
<feature type="transmembrane region" description="Helical" evidence="1">
    <location>
        <begin position="366"/>
        <end position="390"/>
    </location>
</feature>
<dbReference type="PANTHER" id="PTHR33133:SF7">
    <property type="entry name" value="F26K24.10 PROTEIN-RELATED"/>
    <property type="match status" value="1"/>
</dbReference>
<feature type="transmembrane region" description="Helical" evidence="1">
    <location>
        <begin position="68"/>
        <end position="90"/>
    </location>
</feature>
<feature type="transmembrane region" description="Helical" evidence="1">
    <location>
        <begin position="155"/>
        <end position="184"/>
    </location>
</feature>
<sequence length="576" mass="63595">MSTQMRLSLCRVFSDTSRIISSNSLHFAALSLLFILPLSLFNIIHALIQPPSTSPFTPHQIIPKLLYTLALLIFNIISVSSVTHSIFHAFHRNPIKISSSLKSILSSFLPLLATKLAYFVIIVAISIAFGFCIGVVYFGMNILLGLEIGPTTKPFIMAVAMILFVSLYFYLWVEWCLMDAVVVVESKYGFAPLKRSSTLLKGMRRVAFVIIALPEFMQGIILWRFLDLAGGARTSDGGCSGGVAIQMAGCAVLFTVVTLFGLAANMVLFIHCKAVNGESDEVKMRQIYVQLPRDVVDEHFTLLHSSLMMSSTSIISSILLHFATLYLFFVFPTSLFHVIDTLVNPPSPSNTTVDHLIPSFHKSHHLLYGLALFILNISFVSSVPNTIFCASQRKLFPSLKSLLSSFLPLLPTNLAYSITFVTILSAFGIFTGLVFYVMILLGFEIEAATTCFAALVVVTMILFAVLFVYFCVEWKYGFKWSTILVTGMRSVAFVMITMLAILQGILSALFSVLGGRVAKTSNVVVVQLVVYATLFTLLSLFVLAANTVLAFGDSGEFDYFSIHEKKLSQIYVVDKV</sequence>
<feature type="transmembrane region" description="Helical" evidence="1">
    <location>
        <begin position="525"/>
        <end position="551"/>
    </location>
</feature>
<keyword evidence="3" id="KW-1185">Reference proteome</keyword>
<feature type="transmembrane region" description="Helical" evidence="1">
    <location>
        <begin position="116"/>
        <end position="143"/>
    </location>
</feature>
<dbReference type="Proteomes" id="UP000298416">
    <property type="component" value="Unassembled WGS sequence"/>
</dbReference>
<protein>
    <submittedName>
        <fullName evidence="2">Uncharacterized protein</fullName>
    </submittedName>
</protein>
<feature type="transmembrane region" description="Helical" evidence="1">
    <location>
        <begin position="491"/>
        <end position="513"/>
    </location>
</feature>
<keyword evidence="1" id="KW-0472">Membrane</keyword>
<feature type="transmembrane region" description="Helical" evidence="1">
    <location>
        <begin position="318"/>
        <end position="339"/>
    </location>
</feature>
<dbReference type="AlphaFoldDB" id="A0A8X8YB27"/>
<comment type="caution">
    <text evidence="2">The sequence shown here is derived from an EMBL/GenBank/DDBJ whole genome shotgun (WGS) entry which is preliminary data.</text>
</comment>
<proteinExistence type="predicted"/>
<evidence type="ECO:0000313" key="3">
    <source>
        <dbReference type="Proteomes" id="UP000298416"/>
    </source>
</evidence>
<gene>
    <name evidence="2" type="ORF">SASPL_107803</name>
</gene>
<dbReference type="EMBL" id="PNBA02000003">
    <property type="protein sequence ID" value="KAG6429750.1"/>
    <property type="molecule type" value="Genomic_DNA"/>
</dbReference>
<keyword evidence="1" id="KW-1133">Transmembrane helix</keyword>
<keyword evidence="1" id="KW-0812">Transmembrane</keyword>